<dbReference type="AlphaFoldDB" id="A0A2Z6INP0"/>
<dbReference type="Pfam" id="PF01850">
    <property type="entry name" value="PIN"/>
    <property type="match status" value="1"/>
</dbReference>
<dbReference type="RefSeq" id="WP_126605639.1">
    <property type="nucleotide sequence ID" value="NZ_AP018795.1"/>
</dbReference>
<dbReference type="CDD" id="cd18683">
    <property type="entry name" value="PIN_VapC-like"/>
    <property type="match status" value="1"/>
</dbReference>
<reference evidence="1 2" key="1">
    <citation type="journal article" date="2018" name="Microbiol. Resour. Announc.">
        <title>Complete Genome Sequence of Acidithiobacillus ferridurans JCM 18981.</title>
        <authorList>
            <person name="Miyauchi T."/>
            <person name="Kouzuma A."/>
            <person name="Abe T."/>
            <person name="Watanabe K."/>
        </authorList>
    </citation>
    <scope>NUCLEOTIDE SEQUENCE [LARGE SCALE GENOMIC DNA]</scope>
    <source>
        <strain evidence="2">ATCC 33020 / DSM 29468 / JCM 18981 / 11Fe</strain>
    </source>
</reference>
<dbReference type="InterPro" id="IPR029060">
    <property type="entry name" value="PIN-like_dom_sf"/>
</dbReference>
<dbReference type="KEGG" id="afj:AFERRID_30220"/>
<dbReference type="PANTHER" id="PTHR39664:SF2">
    <property type="entry name" value="NUCLEIC ACID-BINDING PROTEIN, CONTAINING PIN DOMAIN-RELATED"/>
    <property type="match status" value="1"/>
</dbReference>
<dbReference type="PANTHER" id="PTHR39664">
    <property type="match status" value="1"/>
</dbReference>
<dbReference type="SUPFAM" id="SSF88723">
    <property type="entry name" value="PIN domain-like"/>
    <property type="match status" value="1"/>
</dbReference>
<sequence length="132" mass="13916">MKVTADTNVLVRAITGDDPQQSEIAQAVLANASVVALPLPVLCELVWVLSQGYKIPAIEIGGTIRRLINSVNVVANRPAVEAGLALLDLGGDFADGVIVYEGSWLGGETFVSFDRKAVKLIEAQGESARLLS</sequence>
<dbReference type="InterPro" id="IPR002716">
    <property type="entry name" value="PIN_dom"/>
</dbReference>
<keyword evidence="2" id="KW-1185">Reference proteome</keyword>
<evidence type="ECO:0000313" key="2">
    <source>
        <dbReference type="Proteomes" id="UP000280188"/>
    </source>
</evidence>
<proteinExistence type="predicted"/>
<organism evidence="1 2">
    <name type="scientific">Acidithiobacillus ferridurans</name>
    <dbReference type="NCBI Taxonomy" id="1232575"/>
    <lineage>
        <taxon>Bacteria</taxon>
        <taxon>Pseudomonadati</taxon>
        <taxon>Pseudomonadota</taxon>
        <taxon>Acidithiobacillia</taxon>
        <taxon>Acidithiobacillales</taxon>
        <taxon>Acidithiobacillaceae</taxon>
        <taxon>Acidithiobacillus</taxon>
    </lineage>
</organism>
<protein>
    <submittedName>
        <fullName evidence="1">Uncharacterized protein</fullName>
    </submittedName>
</protein>
<evidence type="ECO:0000313" key="1">
    <source>
        <dbReference type="EMBL" id="BBF66804.1"/>
    </source>
</evidence>
<accession>A0A2Z6INP0</accession>
<gene>
    <name evidence="1" type="ORF">AFERRID_30220</name>
</gene>
<dbReference type="EMBL" id="AP018795">
    <property type="protein sequence ID" value="BBF66804.1"/>
    <property type="molecule type" value="Genomic_DNA"/>
</dbReference>
<name>A0A2Z6INP0_ACIFI</name>
<dbReference type="Proteomes" id="UP000280188">
    <property type="component" value="Chromosome"/>
</dbReference>